<keyword evidence="2" id="KW-1185">Reference proteome</keyword>
<dbReference type="EMBL" id="JAPAAF010000089">
    <property type="protein sequence ID" value="MCW0485033.1"/>
    <property type="molecule type" value="Genomic_DNA"/>
</dbReference>
<sequence>MRTFMITVNEKTAKGKKLVDFLKTLDYIKVNESPYNPEFVKEIQKSRISKGKAIETKDLWK</sequence>
<reference evidence="1" key="1">
    <citation type="submission" date="2022-10" db="EMBL/GenBank/DDBJ databases">
        <title>Gaoshiqiia sediminis gen. nov., sp. nov., isolated from coastal sediment.</title>
        <authorList>
            <person name="Yu W.X."/>
            <person name="Mu D.S."/>
            <person name="Du J.Z."/>
            <person name="Liang Y.Q."/>
        </authorList>
    </citation>
    <scope>NUCLEOTIDE SEQUENCE</scope>
    <source>
        <strain evidence="1">A06</strain>
    </source>
</reference>
<evidence type="ECO:0000313" key="2">
    <source>
        <dbReference type="Proteomes" id="UP001163821"/>
    </source>
</evidence>
<accession>A0AA41YDS9</accession>
<protein>
    <submittedName>
        <fullName evidence="1">Uncharacterized protein</fullName>
    </submittedName>
</protein>
<proteinExistence type="predicted"/>
<name>A0AA41YDS9_9BACT</name>
<dbReference type="RefSeq" id="WP_282593618.1">
    <property type="nucleotide sequence ID" value="NZ_JAPAAF010000089.1"/>
</dbReference>
<organism evidence="1 2">
    <name type="scientific">Gaoshiqia sediminis</name>
    <dbReference type="NCBI Taxonomy" id="2986998"/>
    <lineage>
        <taxon>Bacteria</taxon>
        <taxon>Pseudomonadati</taxon>
        <taxon>Bacteroidota</taxon>
        <taxon>Bacteroidia</taxon>
        <taxon>Marinilabiliales</taxon>
        <taxon>Prolixibacteraceae</taxon>
        <taxon>Gaoshiqia</taxon>
    </lineage>
</organism>
<comment type="caution">
    <text evidence="1">The sequence shown here is derived from an EMBL/GenBank/DDBJ whole genome shotgun (WGS) entry which is preliminary data.</text>
</comment>
<dbReference type="Pfam" id="PF10884">
    <property type="entry name" value="DUF2683"/>
    <property type="match status" value="1"/>
</dbReference>
<dbReference type="InterPro" id="IPR020271">
    <property type="entry name" value="Uncharacterised_MJ1172"/>
</dbReference>
<dbReference type="Proteomes" id="UP001163821">
    <property type="component" value="Unassembled WGS sequence"/>
</dbReference>
<evidence type="ECO:0000313" key="1">
    <source>
        <dbReference type="EMBL" id="MCW0485033.1"/>
    </source>
</evidence>
<gene>
    <name evidence="1" type="ORF">N2K84_20055</name>
</gene>
<dbReference type="AlphaFoldDB" id="A0AA41YDS9"/>